<reference evidence="5" key="2">
    <citation type="submission" date="2020-09" db="EMBL/GenBank/DDBJ databases">
        <authorList>
            <person name="Sun Q."/>
            <person name="Ohkuma M."/>
        </authorList>
    </citation>
    <scope>NUCLEOTIDE SEQUENCE</scope>
    <source>
        <strain evidence="5">JCM 19831</strain>
    </source>
</reference>
<dbReference type="Gene3D" id="1.10.10.60">
    <property type="entry name" value="Homeodomain-like"/>
    <property type="match status" value="2"/>
</dbReference>
<keyword evidence="2" id="KW-0238">DNA-binding</keyword>
<evidence type="ECO:0000259" key="4">
    <source>
        <dbReference type="PROSITE" id="PS01124"/>
    </source>
</evidence>
<keyword evidence="1" id="KW-0805">Transcription regulation</keyword>
<dbReference type="InterPro" id="IPR018062">
    <property type="entry name" value="HTH_AraC-typ_CS"/>
</dbReference>
<dbReference type="PROSITE" id="PS01124">
    <property type="entry name" value="HTH_ARAC_FAMILY_2"/>
    <property type="match status" value="1"/>
</dbReference>
<accession>A0A917SZ20</accession>
<reference evidence="5" key="1">
    <citation type="journal article" date="2014" name="Int. J. Syst. Evol. Microbiol.">
        <title>Complete genome sequence of Corynebacterium casei LMG S-19264T (=DSM 44701T), isolated from a smear-ripened cheese.</title>
        <authorList>
            <consortium name="US DOE Joint Genome Institute (JGI-PGF)"/>
            <person name="Walter F."/>
            <person name="Albersmeier A."/>
            <person name="Kalinowski J."/>
            <person name="Ruckert C."/>
        </authorList>
    </citation>
    <scope>NUCLEOTIDE SEQUENCE</scope>
    <source>
        <strain evidence="5">JCM 19831</strain>
    </source>
</reference>
<dbReference type="GO" id="GO:0043565">
    <property type="term" value="F:sequence-specific DNA binding"/>
    <property type="evidence" value="ECO:0007669"/>
    <property type="project" value="InterPro"/>
</dbReference>
<dbReference type="AlphaFoldDB" id="A0A917SZ20"/>
<keyword evidence="6" id="KW-1185">Reference proteome</keyword>
<keyword evidence="3" id="KW-0804">Transcription</keyword>
<gene>
    <name evidence="5" type="ORF">GCM10007977_000450</name>
</gene>
<evidence type="ECO:0000256" key="1">
    <source>
        <dbReference type="ARBA" id="ARBA00023015"/>
    </source>
</evidence>
<dbReference type="PANTHER" id="PTHR43280">
    <property type="entry name" value="ARAC-FAMILY TRANSCRIPTIONAL REGULATOR"/>
    <property type="match status" value="1"/>
</dbReference>
<evidence type="ECO:0000313" key="5">
    <source>
        <dbReference type="EMBL" id="GGM02967.1"/>
    </source>
</evidence>
<protein>
    <recommendedName>
        <fullName evidence="4">HTH araC/xylS-type domain-containing protein</fullName>
    </recommendedName>
</protein>
<dbReference type="Proteomes" id="UP000642070">
    <property type="component" value="Unassembled WGS sequence"/>
</dbReference>
<dbReference type="InterPro" id="IPR018060">
    <property type="entry name" value="HTH_AraC"/>
</dbReference>
<dbReference type="SMART" id="SM00342">
    <property type="entry name" value="HTH_ARAC"/>
    <property type="match status" value="1"/>
</dbReference>
<proteinExistence type="predicted"/>
<dbReference type="PROSITE" id="PS00041">
    <property type="entry name" value="HTH_ARAC_FAMILY_1"/>
    <property type="match status" value="1"/>
</dbReference>
<dbReference type="Pfam" id="PF12833">
    <property type="entry name" value="HTH_18"/>
    <property type="match status" value="1"/>
</dbReference>
<evidence type="ECO:0000313" key="6">
    <source>
        <dbReference type="Proteomes" id="UP000642070"/>
    </source>
</evidence>
<evidence type="ECO:0000256" key="2">
    <source>
        <dbReference type="ARBA" id="ARBA00023125"/>
    </source>
</evidence>
<evidence type="ECO:0000256" key="3">
    <source>
        <dbReference type="ARBA" id="ARBA00023163"/>
    </source>
</evidence>
<dbReference type="EMBL" id="BMPI01000001">
    <property type="protein sequence ID" value="GGM02967.1"/>
    <property type="molecule type" value="Genomic_DNA"/>
</dbReference>
<dbReference type="PANTHER" id="PTHR43280:SF2">
    <property type="entry name" value="HTH-TYPE TRANSCRIPTIONAL REGULATOR EXSA"/>
    <property type="match status" value="1"/>
</dbReference>
<dbReference type="InterPro" id="IPR009057">
    <property type="entry name" value="Homeodomain-like_sf"/>
</dbReference>
<dbReference type="SUPFAM" id="SSF46689">
    <property type="entry name" value="Homeodomain-like"/>
    <property type="match status" value="2"/>
</dbReference>
<sequence>MSRFGTVLGQPVTVIDDAGPGLLVAVLADIDDFEVSRLARGDDWAADQVAMTQKHAESLLPAGARIALVPPDSWIVTLSGDDPGELMAAAKQYADSLLAAVGTETDVAVTISVSNPHAGPARLETATSEAVRAVERKLVGGGNRLYLFDDHNSAGAAALPERVEGDLARCIREGDASGAVDALRRWIDRVALVEGVTPDVLRRWIGAELLYALDVAGKRRLADGSADWVDAFDRLALDELLEMFEIHERSYLMLWLGQLLPRIVEVQAPQSPGRHVLAMVEQYIRDHYAEDLRLSTVASTVYVSPFYISHLFQRELGTTFLRYLTGVRMHHARQLLAQTKLPVEAIADRVGYCSPKRFRVLFKRTFNVTPTEYRRQYAG</sequence>
<organism evidence="5 6">
    <name type="scientific">Dactylosporangium sucinum</name>
    <dbReference type="NCBI Taxonomy" id="1424081"/>
    <lineage>
        <taxon>Bacteria</taxon>
        <taxon>Bacillati</taxon>
        <taxon>Actinomycetota</taxon>
        <taxon>Actinomycetes</taxon>
        <taxon>Micromonosporales</taxon>
        <taxon>Micromonosporaceae</taxon>
        <taxon>Dactylosporangium</taxon>
    </lineage>
</organism>
<name>A0A917SZ20_9ACTN</name>
<feature type="domain" description="HTH araC/xylS-type" evidence="4">
    <location>
        <begin position="278"/>
        <end position="376"/>
    </location>
</feature>
<comment type="caution">
    <text evidence="5">The sequence shown here is derived from an EMBL/GenBank/DDBJ whole genome shotgun (WGS) entry which is preliminary data.</text>
</comment>
<dbReference type="GO" id="GO:0003700">
    <property type="term" value="F:DNA-binding transcription factor activity"/>
    <property type="evidence" value="ECO:0007669"/>
    <property type="project" value="InterPro"/>
</dbReference>